<gene>
    <name evidence="5" type="primary">hisC</name>
    <name evidence="5" type="ORF">NIG5292_00993</name>
</gene>
<comment type="similarity">
    <text evidence="3">Belongs to the class-I pyridoxal-phosphate-dependent aminotransferase family.</text>
</comment>
<dbReference type="EMBL" id="CVQV01000005">
    <property type="protein sequence ID" value="CRK74952.1"/>
    <property type="molecule type" value="Genomic_DNA"/>
</dbReference>
<accession>A0A0U1NJP3</accession>
<name>A0A0U1NJP3_9RHOB</name>
<dbReference type="InterPro" id="IPR004839">
    <property type="entry name" value="Aminotransferase_I/II_large"/>
</dbReference>
<comment type="cofactor">
    <cofactor evidence="1 3">
        <name>pyridoxal 5'-phosphate</name>
        <dbReference type="ChEBI" id="CHEBI:597326"/>
    </cofactor>
</comment>
<dbReference type="SUPFAM" id="SSF53383">
    <property type="entry name" value="PLP-dependent transferases"/>
    <property type="match status" value="1"/>
</dbReference>
<dbReference type="Proteomes" id="UP000048949">
    <property type="component" value="Unassembled WGS sequence"/>
</dbReference>
<dbReference type="InterPro" id="IPR004838">
    <property type="entry name" value="NHTrfase_class1_PyrdxlP-BS"/>
</dbReference>
<keyword evidence="2" id="KW-0663">Pyridoxal phosphate</keyword>
<dbReference type="InterPro" id="IPR015424">
    <property type="entry name" value="PyrdxlP-dep_Trfase"/>
</dbReference>
<keyword evidence="3 5" id="KW-0032">Aminotransferase</keyword>
<keyword evidence="6" id="KW-1185">Reference proteome</keyword>
<protein>
    <recommendedName>
        <fullName evidence="3">Aminotransferase</fullName>
        <ecNumber evidence="3">2.6.1.-</ecNumber>
    </recommendedName>
</protein>
<evidence type="ECO:0000259" key="4">
    <source>
        <dbReference type="Pfam" id="PF00155"/>
    </source>
</evidence>
<keyword evidence="3 5" id="KW-0808">Transferase</keyword>
<evidence type="ECO:0000256" key="3">
    <source>
        <dbReference type="RuleBase" id="RU000481"/>
    </source>
</evidence>
<dbReference type="EC" id="2.6.1.-" evidence="3"/>
<evidence type="ECO:0000313" key="5">
    <source>
        <dbReference type="EMBL" id="CRK74952.1"/>
    </source>
</evidence>
<reference evidence="5 6" key="1">
    <citation type="submission" date="2015-04" db="EMBL/GenBank/DDBJ databases">
        <authorList>
            <person name="Syromyatnikov M.Y."/>
            <person name="Popov V.N."/>
        </authorList>
    </citation>
    <scope>NUCLEOTIDE SEQUENCE [LARGE SCALE GENOMIC DNA]</scope>
    <source>
        <strain evidence="5 6">CECT 5292</strain>
    </source>
</reference>
<dbReference type="AlphaFoldDB" id="A0A0U1NJP3"/>
<dbReference type="PANTHER" id="PTHR42885">
    <property type="entry name" value="HISTIDINOL-PHOSPHATE AMINOTRANSFERASE-RELATED"/>
    <property type="match status" value="1"/>
</dbReference>
<dbReference type="Pfam" id="PF00155">
    <property type="entry name" value="Aminotran_1_2"/>
    <property type="match status" value="1"/>
</dbReference>
<dbReference type="Gene3D" id="3.40.640.10">
    <property type="entry name" value="Type I PLP-dependent aspartate aminotransferase-like (Major domain)"/>
    <property type="match status" value="1"/>
</dbReference>
<dbReference type="PROSITE" id="PS00105">
    <property type="entry name" value="AA_TRANSFER_CLASS_1"/>
    <property type="match status" value="1"/>
</dbReference>
<evidence type="ECO:0000313" key="6">
    <source>
        <dbReference type="Proteomes" id="UP000048949"/>
    </source>
</evidence>
<dbReference type="InterPro" id="IPR015422">
    <property type="entry name" value="PyrdxlP-dep_Trfase_small"/>
</dbReference>
<organism evidence="5 6">
    <name type="scientific">Nereida ignava</name>
    <dbReference type="NCBI Taxonomy" id="282199"/>
    <lineage>
        <taxon>Bacteria</taxon>
        <taxon>Pseudomonadati</taxon>
        <taxon>Pseudomonadota</taxon>
        <taxon>Alphaproteobacteria</taxon>
        <taxon>Rhodobacterales</taxon>
        <taxon>Roseobacteraceae</taxon>
        <taxon>Nereida</taxon>
    </lineage>
</organism>
<dbReference type="InterPro" id="IPR015421">
    <property type="entry name" value="PyrdxlP-dep_Trfase_major"/>
</dbReference>
<evidence type="ECO:0000256" key="1">
    <source>
        <dbReference type="ARBA" id="ARBA00001933"/>
    </source>
</evidence>
<dbReference type="STRING" id="282199.GCA_001049735_00992"/>
<dbReference type="PANTHER" id="PTHR42885:SF1">
    <property type="entry name" value="THREONINE-PHOSPHATE DECARBOXYLASE"/>
    <property type="match status" value="1"/>
</dbReference>
<dbReference type="RefSeq" id="WP_048598387.1">
    <property type="nucleotide sequence ID" value="NZ_CBFHGK010000008.1"/>
</dbReference>
<proteinExistence type="inferred from homology"/>
<dbReference type="GO" id="GO:0030170">
    <property type="term" value="F:pyridoxal phosphate binding"/>
    <property type="evidence" value="ECO:0007669"/>
    <property type="project" value="InterPro"/>
</dbReference>
<dbReference type="GO" id="GO:0008483">
    <property type="term" value="F:transaminase activity"/>
    <property type="evidence" value="ECO:0007669"/>
    <property type="project" value="UniProtKB-KW"/>
</dbReference>
<sequence>MSNARDHGGGLDAAVATFSGTRDSWLDLSTGINPVAYPVKDIAADSWTALPDQAALDALINAARDFWNVPDNAAIIPAGGASAIIAQMPMLPALKGLSGAQIQNRTYNEHAAAFRHHGWDVRADAGDVHVLVRPNNPDGDMGLPNAAARLTIIDESFGDVCPSDSMVHRTADENTIVLKSFGKFWGLAGARLGFAIGHPETLAGLSEQLGPWAIAGPTLTLGARALSDHDWATATRQRLAADARRLDDLMTRHNAKVVGGTDLFRLYQVDDAQSWQTRLAKGHVWSRVFPYADDWLRLGLPAPDQWQQLEAAL</sequence>
<dbReference type="OrthoDB" id="9799304at2"/>
<feature type="domain" description="Aminotransferase class I/classII large" evidence="4">
    <location>
        <begin position="149"/>
        <end position="304"/>
    </location>
</feature>
<evidence type="ECO:0000256" key="2">
    <source>
        <dbReference type="ARBA" id="ARBA00022898"/>
    </source>
</evidence>
<dbReference type="Gene3D" id="3.90.1150.10">
    <property type="entry name" value="Aspartate Aminotransferase, domain 1"/>
    <property type="match status" value="1"/>
</dbReference>